<dbReference type="OrthoDB" id="9921957at2"/>
<protein>
    <submittedName>
        <fullName evidence="2">Uncharacterized protein</fullName>
    </submittedName>
</protein>
<proteinExistence type="predicted"/>
<dbReference type="AlphaFoldDB" id="A0A5C5RRY6"/>
<reference evidence="2 3" key="1">
    <citation type="submission" date="2019-06" db="EMBL/GenBank/DDBJ databases">
        <authorList>
            <person name="Teng J.L.L."/>
            <person name="Lee H.H."/>
            <person name="Lau S.K.P."/>
            <person name="Woo P.C.Y."/>
        </authorList>
    </citation>
    <scope>NUCLEOTIDE SEQUENCE [LARGE SCALE GENOMIC DNA]</scope>
    <source>
        <strain evidence="2 3">HKU70</strain>
    </source>
</reference>
<dbReference type="EMBL" id="VIGV01000002">
    <property type="protein sequence ID" value="TWS25380.1"/>
    <property type="molecule type" value="Genomic_DNA"/>
</dbReference>
<keyword evidence="3" id="KW-1185">Reference proteome</keyword>
<gene>
    <name evidence="2" type="ORF">FK268_09320</name>
</gene>
<dbReference type="RefSeq" id="WP_146433321.1">
    <property type="nucleotide sequence ID" value="NZ_VIGV01000002.1"/>
</dbReference>
<evidence type="ECO:0000313" key="2">
    <source>
        <dbReference type="EMBL" id="TWS25380.1"/>
    </source>
</evidence>
<evidence type="ECO:0000256" key="1">
    <source>
        <dbReference type="SAM" id="MobiDB-lite"/>
    </source>
</evidence>
<reference evidence="2 3" key="2">
    <citation type="submission" date="2019-08" db="EMBL/GenBank/DDBJ databases">
        <title>Tsukamurella conjunctivitidis sp. nov., Tsukamurella assacharolytica sp. nov. and Tsukamurella sputae sp. nov. isolated from patients with conjunctivitis, bacteraemia (lymphoma) and respiratory infection (sputum) in Hong Kong.</title>
        <authorList>
            <person name="Fok K.M.N."/>
            <person name="Fong J.Y.H."/>
        </authorList>
    </citation>
    <scope>NUCLEOTIDE SEQUENCE [LARGE SCALE GENOMIC DNA]</scope>
    <source>
        <strain evidence="2 3">HKU70</strain>
    </source>
</reference>
<dbReference type="Proteomes" id="UP000319792">
    <property type="component" value="Unassembled WGS sequence"/>
</dbReference>
<name>A0A5C5RRY6_9ACTN</name>
<organism evidence="2 3">
    <name type="scientific">Tsukamurella sputi</name>
    <dbReference type="NCBI Taxonomy" id="2591848"/>
    <lineage>
        <taxon>Bacteria</taxon>
        <taxon>Bacillati</taxon>
        <taxon>Actinomycetota</taxon>
        <taxon>Actinomycetes</taxon>
        <taxon>Mycobacteriales</taxon>
        <taxon>Tsukamurellaceae</taxon>
        <taxon>Tsukamurella</taxon>
    </lineage>
</organism>
<comment type="caution">
    <text evidence="2">The sequence shown here is derived from an EMBL/GenBank/DDBJ whole genome shotgun (WGS) entry which is preliminary data.</text>
</comment>
<accession>A0A5C5RRY6</accession>
<sequence length="77" mass="8453">MTAPQDLLAHGRMRREVAPPNPTVLRAAKRLQQAYDLHLPGSPEPDLTVEAPAWDDLDVEAQGEWIDVARVALGVES</sequence>
<feature type="region of interest" description="Disordered" evidence="1">
    <location>
        <begin position="1"/>
        <end position="20"/>
    </location>
</feature>
<evidence type="ECO:0000313" key="3">
    <source>
        <dbReference type="Proteomes" id="UP000319792"/>
    </source>
</evidence>